<organism evidence="1 2">
    <name type="scientific">Adineta steineri</name>
    <dbReference type="NCBI Taxonomy" id="433720"/>
    <lineage>
        <taxon>Eukaryota</taxon>
        <taxon>Metazoa</taxon>
        <taxon>Spiralia</taxon>
        <taxon>Gnathifera</taxon>
        <taxon>Rotifera</taxon>
        <taxon>Eurotatoria</taxon>
        <taxon>Bdelloidea</taxon>
        <taxon>Adinetida</taxon>
        <taxon>Adinetidae</taxon>
        <taxon>Adineta</taxon>
    </lineage>
</organism>
<dbReference type="AlphaFoldDB" id="A0A818JAW1"/>
<dbReference type="Proteomes" id="UP000663881">
    <property type="component" value="Unassembled WGS sequence"/>
</dbReference>
<protein>
    <submittedName>
        <fullName evidence="1">Uncharacterized protein</fullName>
    </submittedName>
</protein>
<proteinExistence type="predicted"/>
<sequence>MQCIVKLAAVRKLQIIMITHKATTVRYVPFDECLFIMNRDTQTNCVKIDRAVNKNQAVQLLTSNVVQINENFRLIFVEAFDDKRFYTIVLYHLNNNKCLRSMQPLLFECYGNLVEPKYDNRHSNAIPKPRFVDSSDRKHVIDLVEKLVISDSDNDFSLQNFIYGIVDGDNLVRNELLEKCNILTLDRYSIENYIFDPIHVFFYLVNELNKFKGHKLHETLKTIQDVTTQLNIVYSDAVISDTLKQKDALSILQTIIDCISKLFTNALNCILKKSKEGACNNQNTSKKSKTGDDKEYFKTVVDSLKATRNDTNNKDHERKDVALVDKNDNLINNGTSNVIIVNNIDSPIILPYPVLLLKIQGHSAEAVYSKVHFSLKMSNMLTFIDKQMIIPKDLLEGFKKLSNAELTESIAIPTNTLQAATTAATTTIATSAATTTTTTATSAATTTTATSAATTATSAAAAATTAASAATTATTTTANISFSQAVGYHATATSTTTLSSNASSASGKISTQVKSSGT</sequence>
<evidence type="ECO:0000313" key="1">
    <source>
        <dbReference type="EMBL" id="CAF3535463.1"/>
    </source>
</evidence>
<accession>A0A818JAW1</accession>
<dbReference type="EMBL" id="CAJOAY010000099">
    <property type="protein sequence ID" value="CAF3535463.1"/>
    <property type="molecule type" value="Genomic_DNA"/>
</dbReference>
<reference evidence="1" key="1">
    <citation type="submission" date="2021-02" db="EMBL/GenBank/DDBJ databases">
        <authorList>
            <person name="Nowell W R."/>
        </authorList>
    </citation>
    <scope>NUCLEOTIDE SEQUENCE</scope>
</reference>
<comment type="caution">
    <text evidence="1">The sequence shown here is derived from an EMBL/GenBank/DDBJ whole genome shotgun (WGS) entry which is preliminary data.</text>
</comment>
<evidence type="ECO:0000313" key="2">
    <source>
        <dbReference type="Proteomes" id="UP000663881"/>
    </source>
</evidence>
<gene>
    <name evidence="1" type="ORF">OKA104_LOCUS3321</name>
</gene>
<name>A0A818JAW1_9BILA</name>